<reference evidence="9" key="1">
    <citation type="submission" date="2022-11" db="EMBL/GenBank/DDBJ databases">
        <title>Centuries of genome instability and evolution in soft-shell clam transmissible cancer (bioRxiv).</title>
        <authorList>
            <person name="Hart S.F.M."/>
            <person name="Yonemitsu M.A."/>
            <person name="Giersch R.M."/>
            <person name="Beal B.F."/>
            <person name="Arriagada G."/>
            <person name="Davis B.W."/>
            <person name="Ostrander E.A."/>
            <person name="Goff S.P."/>
            <person name="Metzger M.J."/>
        </authorList>
    </citation>
    <scope>NUCLEOTIDE SEQUENCE</scope>
    <source>
        <strain evidence="9">MELC-2E11</strain>
        <tissue evidence="9">Siphon/mantle</tissue>
    </source>
</reference>
<dbReference type="InterPro" id="IPR039859">
    <property type="entry name" value="PFA4/ZDH16/20/ERF2-like"/>
</dbReference>
<keyword evidence="6 7" id="KW-0012">Acyltransferase</keyword>
<keyword evidence="2 7" id="KW-0808">Transferase</keyword>
<evidence type="ECO:0000256" key="7">
    <source>
        <dbReference type="RuleBase" id="RU079119"/>
    </source>
</evidence>
<feature type="transmembrane region" description="Helical" evidence="7">
    <location>
        <begin position="172"/>
        <end position="190"/>
    </location>
</feature>
<comment type="domain">
    <text evidence="7">The DHHC domain is required for palmitoyltransferase activity.</text>
</comment>
<evidence type="ECO:0000259" key="8">
    <source>
        <dbReference type="Pfam" id="PF01529"/>
    </source>
</evidence>
<comment type="subcellular location">
    <subcellularLocation>
        <location evidence="1">Membrane</location>
        <topology evidence="1">Multi-pass membrane protein</topology>
    </subcellularLocation>
</comment>
<dbReference type="EMBL" id="CP111028">
    <property type="protein sequence ID" value="WAR31461.1"/>
    <property type="molecule type" value="Genomic_DNA"/>
</dbReference>
<evidence type="ECO:0000256" key="3">
    <source>
        <dbReference type="ARBA" id="ARBA00022692"/>
    </source>
</evidence>
<keyword evidence="4 7" id="KW-1133">Transmembrane helix</keyword>
<feature type="domain" description="Palmitoyltransferase DHHC" evidence="8">
    <location>
        <begin position="93"/>
        <end position="230"/>
    </location>
</feature>
<feature type="transmembrane region" description="Helical" evidence="7">
    <location>
        <begin position="12"/>
        <end position="32"/>
    </location>
</feature>
<evidence type="ECO:0000256" key="6">
    <source>
        <dbReference type="ARBA" id="ARBA00023315"/>
    </source>
</evidence>
<feature type="transmembrane region" description="Helical" evidence="7">
    <location>
        <begin position="197"/>
        <end position="217"/>
    </location>
</feature>
<evidence type="ECO:0000256" key="1">
    <source>
        <dbReference type="ARBA" id="ARBA00004141"/>
    </source>
</evidence>
<evidence type="ECO:0000313" key="10">
    <source>
        <dbReference type="Proteomes" id="UP001164746"/>
    </source>
</evidence>
<evidence type="ECO:0000256" key="5">
    <source>
        <dbReference type="ARBA" id="ARBA00023136"/>
    </source>
</evidence>
<comment type="catalytic activity">
    <reaction evidence="7">
        <text>L-cysteinyl-[protein] + hexadecanoyl-CoA = S-hexadecanoyl-L-cysteinyl-[protein] + CoA</text>
        <dbReference type="Rhea" id="RHEA:36683"/>
        <dbReference type="Rhea" id="RHEA-COMP:10131"/>
        <dbReference type="Rhea" id="RHEA-COMP:11032"/>
        <dbReference type="ChEBI" id="CHEBI:29950"/>
        <dbReference type="ChEBI" id="CHEBI:57287"/>
        <dbReference type="ChEBI" id="CHEBI:57379"/>
        <dbReference type="ChEBI" id="CHEBI:74151"/>
        <dbReference type="EC" id="2.3.1.225"/>
    </reaction>
</comment>
<feature type="transmembrane region" description="Helical" evidence="7">
    <location>
        <begin position="142"/>
        <end position="166"/>
    </location>
</feature>
<evidence type="ECO:0000256" key="4">
    <source>
        <dbReference type="ARBA" id="ARBA00022989"/>
    </source>
</evidence>
<keyword evidence="3 7" id="KW-0812">Transmembrane</keyword>
<dbReference type="PROSITE" id="PS50216">
    <property type="entry name" value="DHHC"/>
    <property type="match status" value="1"/>
</dbReference>
<dbReference type="Proteomes" id="UP001164746">
    <property type="component" value="Chromosome 17"/>
</dbReference>
<evidence type="ECO:0000256" key="2">
    <source>
        <dbReference type="ARBA" id="ARBA00022679"/>
    </source>
</evidence>
<protein>
    <recommendedName>
        <fullName evidence="7">Palmitoyltransferase</fullName>
        <ecNumber evidence="7">2.3.1.225</ecNumber>
    </recommendedName>
</protein>
<comment type="similarity">
    <text evidence="7">Belongs to the DHHC palmitoyltransferase family.</text>
</comment>
<feature type="transmembrane region" description="Helical" evidence="7">
    <location>
        <begin position="52"/>
        <end position="71"/>
    </location>
</feature>
<accession>A0ABY7GEA2</accession>
<keyword evidence="10" id="KW-1185">Reference proteome</keyword>
<dbReference type="EC" id="2.3.1.225" evidence="7"/>
<dbReference type="PANTHER" id="PTHR12246">
    <property type="entry name" value="PALMITOYLTRANSFERASE ZDHHC16"/>
    <property type="match status" value="1"/>
</dbReference>
<proteinExistence type="inferred from homology"/>
<evidence type="ECO:0000313" key="9">
    <source>
        <dbReference type="EMBL" id="WAR31461.1"/>
    </source>
</evidence>
<sequence>MSSFKRLLPKNGTDLAATVFTLFGINVIFWFEMLYVRNDIVEAYPDYPIGRLYFHLFCGWYIYLNALSAMWKTIVTDSSTRGMILPTYTRPGWRFCPYCECNAPPRSYHCYTCKACVVRRDHHCVFTGNCIGHRNHRYYMTLVFFCWLAALYASIMNVNIVIRVFAETGPLAIVKIIFPFLVWVFGYIDFGEMLLSAMLLFCMAVTMMVSALLFYHARNMMCGQITTERTHHITKYDLGWPRNVQAVMGKNWSVAWLSPWIPSPLPGDGCDFPVVGEYENPKDI</sequence>
<dbReference type="InterPro" id="IPR001594">
    <property type="entry name" value="Palmitoyltrfase_DHHC"/>
</dbReference>
<keyword evidence="5 7" id="KW-0472">Membrane</keyword>
<gene>
    <name evidence="9" type="ORF">MAR_034003</name>
</gene>
<dbReference type="Pfam" id="PF01529">
    <property type="entry name" value="DHHC"/>
    <property type="match status" value="1"/>
</dbReference>
<name>A0ABY7GEA2_MYAAR</name>
<organism evidence="9 10">
    <name type="scientific">Mya arenaria</name>
    <name type="common">Soft-shell clam</name>
    <dbReference type="NCBI Taxonomy" id="6604"/>
    <lineage>
        <taxon>Eukaryota</taxon>
        <taxon>Metazoa</taxon>
        <taxon>Spiralia</taxon>
        <taxon>Lophotrochozoa</taxon>
        <taxon>Mollusca</taxon>
        <taxon>Bivalvia</taxon>
        <taxon>Autobranchia</taxon>
        <taxon>Heteroconchia</taxon>
        <taxon>Euheterodonta</taxon>
        <taxon>Imparidentia</taxon>
        <taxon>Neoheterodontei</taxon>
        <taxon>Myida</taxon>
        <taxon>Myoidea</taxon>
        <taxon>Myidae</taxon>
        <taxon>Mya</taxon>
    </lineage>
</organism>